<accession>K0DLU2</accession>
<evidence type="ECO:0000313" key="2">
    <source>
        <dbReference type="Proteomes" id="UP000010105"/>
    </source>
</evidence>
<dbReference type="KEGG" id="bpx:BUPH_03547"/>
<dbReference type="EMBL" id="CP003863">
    <property type="protein sequence ID" value="AFT87116.1"/>
    <property type="molecule type" value="Genomic_DNA"/>
</dbReference>
<protein>
    <submittedName>
        <fullName evidence="1">Uncharacterized protein</fullName>
    </submittedName>
</protein>
<dbReference type="AlphaFoldDB" id="K0DLU2"/>
<dbReference type="STRING" id="1229205.BUPH_03547"/>
<reference evidence="1 2" key="1">
    <citation type="journal article" date="2012" name="J. Bacteriol.">
        <title>Complete Genome Sequence of Burkholderia phenoliruptrix BR3459a (CLA1), a Heat-Tolerant, Nitrogen-Fixing Symbiont of Mimosa flocculosa.</title>
        <authorList>
            <person name="de Oliveira Cunha C."/>
            <person name="Goda Zuleta L.F."/>
            <person name="Paula de Almeida L.G."/>
            <person name="Prioli Ciapina L."/>
            <person name="Lustrino Borges W."/>
            <person name="Pitard R.M."/>
            <person name="Baldani J.I."/>
            <person name="Straliotto R."/>
            <person name="de Faria S.M."/>
            <person name="Hungria M."/>
            <person name="Sousa Cavada B."/>
            <person name="Mercante F.M."/>
            <person name="Ribeiro de Vasconcelos A.T."/>
        </authorList>
    </citation>
    <scope>NUCLEOTIDE SEQUENCE [LARGE SCALE GENOMIC DNA]</scope>
    <source>
        <strain evidence="1 2">BR3459a</strain>
    </source>
</reference>
<dbReference type="HOGENOM" id="CLU_2750001_0_0_4"/>
<proteinExistence type="predicted"/>
<sequence>MPGAVLRSLPTFRNSSSSFLCRPRFSRWRVTTFLVFSRAAARSQALLNALNARSWLPHLSAHAPLDPSRF</sequence>
<name>K0DLU2_9BURK</name>
<dbReference type="PATRIC" id="fig|1229205.11.peg.3425"/>
<gene>
    <name evidence="1" type="ORF">BUPH_03547</name>
</gene>
<evidence type="ECO:0000313" key="1">
    <source>
        <dbReference type="EMBL" id="AFT87116.1"/>
    </source>
</evidence>
<organism evidence="1 2">
    <name type="scientific">Paraburkholderia phenoliruptrix BR3459a</name>
    <dbReference type="NCBI Taxonomy" id="1229205"/>
    <lineage>
        <taxon>Bacteria</taxon>
        <taxon>Pseudomonadati</taxon>
        <taxon>Pseudomonadota</taxon>
        <taxon>Betaproteobacteria</taxon>
        <taxon>Burkholderiales</taxon>
        <taxon>Burkholderiaceae</taxon>
        <taxon>Paraburkholderia</taxon>
    </lineage>
</organism>
<dbReference type="Proteomes" id="UP000010105">
    <property type="component" value="Chromosome 1"/>
</dbReference>